<feature type="compositionally biased region" description="Basic and acidic residues" evidence="1">
    <location>
        <begin position="214"/>
        <end position="225"/>
    </location>
</feature>
<protein>
    <submittedName>
        <fullName evidence="2">Uncharacterized protein</fullName>
    </submittedName>
</protein>
<reference evidence="2 3" key="1">
    <citation type="submission" date="2014-11" db="EMBL/GenBank/DDBJ databases">
        <authorList>
            <person name="Zhu J."/>
            <person name="Qi W."/>
            <person name="Song R."/>
        </authorList>
    </citation>
    <scope>NUCLEOTIDE SEQUENCE [LARGE SCALE GENOMIC DNA]</scope>
</reference>
<evidence type="ECO:0000256" key="1">
    <source>
        <dbReference type="SAM" id="MobiDB-lite"/>
    </source>
</evidence>
<proteinExistence type="predicted"/>
<dbReference type="InParanoid" id="A0A0G4G9M7"/>
<evidence type="ECO:0000313" key="2">
    <source>
        <dbReference type="EMBL" id="CEM25406.1"/>
    </source>
</evidence>
<keyword evidence="3" id="KW-1185">Reference proteome</keyword>
<dbReference type="AlphaFoldDB" id="A0A0G4G9M7"/>
<feature type="compositionally biased region" description="Polar residues" evidence="1">
    <location>
        <begin position="20"/>
        <end position="35"/>
    </location>
</feature>
<dbReference type="Proteomes" id="UP000041254">
    <property type="component" value="Unassembled WGS sequence"/>
</dbReference>
<feature type="compositionally biased region" description="Basic and acidic residues" evidence="1">
    <location>
        <begin position="37"/>
        <end position="52"/>
    </location>
</feature>
<name>A0A0G4G9M7_VITBC</name>
<dbReference type="EMBL" id="CDMY01000600">
    <property type="protein sequence ID" value="CEM25406.1"/>
    <property type="molecule type" value="Genomic_DNA"/>
</dbReference>
<dbReference type="VEuPathDB" id="CryptoDB:Vbra_17240"/>
<accession>A0A0G4G9M7</accession>
<sequence>MQAGESASAIGGGGGSSAADQTCSDADGHNQQVASESVERENQGERDGHGEGDSAAAAADGGGGEATAQADPNAEVSSEWLREGPPEEPGQCGQAMRREPMTIQQFHKCVLESLFTQTRHRIQWRVKQGDGRLVREMEGIDRSGQLDVQVGCPSVDDLLSLRREFSLPVPSSVTADLMEAAVKDLQTLVDVVVCKTFIREKIAGRNPPRQTQQRGREKGQNEKVPHSPQMYFIAHKASGRFSALARLLELCSTHRPHRDEPLHKKRKTQNTA</sequence>
<feature type="region of interest" description="Disordered" evidence="1">
    <location>
        <begin position="1"/>
        <end position="95"/>
    </location>
</feature>
<evidence type="ECO:0000313" key="3">
    <source>
        <dbReference type="Proteomes" id="UP000041254"/>
    </source>
</evidence>
<gene>
    <name evidence="2" type="ORF">Vbra_17240</name>
</gene>
<organism evidence="2 3">
    <name type="scientific">Vitrella brassicaformis (strain CCMP3155)</name>
    <dbReference type="NCBI Taxonomy" id="1169540"/>
    <lineage>
        <taxon>Eukaryota</taxon>
        <taxon>Sar</taxon>
        <taxon>Alveolata</taxon>
        <taxon>Colpodellida</taxon>
        <taxon>Vitrellaceae</taxon>
        <taxon>Vitrella</taxon>
    </lineage>
</organism>
<feature type="region of interest" description="Disordered" evidence="1">
    <location>
        <begin position="204"/>
        <end position="227"/>
    </location>
</feature>